<evidence type="ECO:0000259" key="2">
    <source>
        <dbReference type="Pfam" id="PF03959"/>
    </source>
</evidence>
<reference evidence="4" key="1">
    <citation type="journal article" date="2015" name="PLoS Genet.">
        <title>Genome Sequence and Transcriptome Analyses of Chrysochromulina tobin: Metabolic Tools for Enhanced Algal Fitness in the Prominent Order Prymnesiales (Haptophyceae).</title>
        <authorList>
            <person name="Hovde B.T."/>
            <person name="Deodato C.R."/>
            <person name="Hunsperger H.M."/>
            <person name="Ryken S.A."/>
            <person name="Yost W."/>
            <person name="Jha R.K."/>
            <person name="Patterson J."/>
            <person name="Monnat R.J. Jr."/>
            <person name="Barlow S.B."/>
            <person name="Starkenburg S.R."/>
            <person name="Cattolico R.A."/>
        </authorList>
    </citation>
    <scope>NUCLEOTIDE SEQUENCE</scope>
    <source>
        <strain evidence="4">CCMP291</strain>
    </source>
</reference>
<gene>
    <name evidence="3" type="ORF">Ctob_013581</name>
</gene>
<organism evidence="3 4">
    <name type="scientific">Chrysochromulina tobinii</name>
    <dbReference type="NCBI Taxonomy" id="1460289"/>
    <lineage>
        <taxon>Eukaryota</taxon>
        <taxon>Haptista</taxon>
        <taxon>Haptophyta</taxon>
        <taxon>Prymnesiophyceae</taxon>
        <taxon>Prymnesiales</taxon>
        <taxon>Chrysochromulinaceae</taxon>
        <taxon>Chrysochromulina</taxon>
    </lineage>
</organism>
<dbReference type="OrthoDB" id="414698at2759"/>
<dbReference type="GO" id="GO:0016787">
    <property type="term" value="F:hydrolase activity"/>
    <property type="evidence" value="ECO:0007669"/>
    <property type="project" value="UniProtKB-KW"/>
</dbReference>
<evidence type="ECO:0000313" key="3">
    <source>
        <dbReference type="EMBL" id="KOO53435.1"/>
    </source>
</evidence>
<sequence length="244" mass="26706">MKLRLLCLHSFRLSGDSLRKQMAVFSNFASSIDDICELHYMDGSLRCDAEAEGKLPPMLKKAFGPPYYEWWNARQHHDSDALVYDGMQATLDKVAAHVAAEGPFDGVLGFSQGGSLAHLLCVLAQRGAISMPPSLFCVVISGRASRHHEHLELMEAARKAPLKLPLCVIYGGKDTEVPPQETRALMETIDEASLCTIFLPEGGHRVPNLNEAQAQAVRAFLEARRDQMESANLEMCMGGPGGPT</sequence>
<dbReference type="InterPro" id="IPR029058">
    <property type="entry name" value="AB_hydrolase_fold"/>
</dbReference>
<dbReference type="Gene3D" id="3.40.50.1820">
    <property type="entry name" value="alpha/beta hydrolase"/>
    <property type="match status" value="1"/>
</dbReference>
<protein>
    <submittedName>
        <fullName evidence="3">Dihydrofolate reductase-like protein</fullName>
    </submittedName>
</protein>
<dbReference type="SUPFAM" id="SSF53474">
    <property type="entry name" value="alpha/beta-Hydrolases"/>
    <property type="match status" value="1"/>
</dbReference>
<accession>A0A0M0LQV0</accession>
<dbReference type="Pfam" id="PF03959">
    <property type="entry name" value="FSH1"/>
    <property type="match status" value="1"/>
</dbReference>
<evidence type="ECO:0000256" key="1">
    <source>
        <dbReference type="ARBA" id="ARBA00022801"/>
    </source>
</evidence>
<keyword evidence="4" id="KW-1185">Reference proteome</keyword>
<evidence type="ECO:0000313" key="4">
    <source>
        <dbReference type="Proteomes" id="UP000037460"/>
    </source>
</evidence>
<proteinExistence type="predicted"/>
<name>A0A0M0LQV0_9EUKA</name>
<dbReference type="PANTHER" id="PTHR48070:SF6">
    <property type="entry name" value="ESTERASE OVCA2"/>
    <property type="match status" value="1"/>
</dbReference>
<feature type="domain" description="Serine hydrolase" evidence="2">
    <location>
        <begin position="2"/>
        <end position="214"/>
    </location>
</feature>
<dbReference type="AlphaFoldDB" id="A0A0M0LQV0"/>
<keyword evidence="1" id="KW-0378">Hydrolase</keyword>
<dbReference type="GO" id="GO:0005737">
    <property type="term" value="C:cytoplasm"/>
    <property type="evidence" value="ECO:0007669"/>
    <property type="project" value="TreeGrafter"/>
</dbReference>
<dbReference type="PANTHER" id="PTHR48070">
    <property type="entry name" value="ESTERASE OVCA2"/>
    <property type="match status" value="1"/>
</dbReference>
<comment type="caution">
    <text evidence="3">The sequence shown here is derived from an EMBL/GenBank/DDBJ whole genome shotgun (WGS) entry which is preliminary data.</text>
</comment>
<dbReference type="Proteomes" id="UP000037460">
    <property type="component" value="Unassembled WGS sequence"/>
</dbReference>
<dbReference type="EMBL" id="JWZX01000230">
    <property type="protein sequence ID" value="KOO53435.1"/>
    <property type="molecule type" value="Genomic_DNA"/>
</dbReference>
<dbReference type="GO" id="GO:0005634">
    <property type="term" value="C:nucleus"/>
    <property type="evidence" value="ECO:0007669"/>
    <property type="project" value="TreeGrafter"/>
</dbReference>
<dbReference type="InterPro" id="IPR005645">
    <property type="entry name" value="FSH-like_dom"/>
</dbReference>
<dbReference type="InterPro" id="IPR050593">
    <property type="entry name" value="LovG"/>
</dbReference>